<organism evidence="2 3">
    <name type="scientific">Kribbella shirazensis</name>
    <dbReference type="NCBI Taxonomy" id="1105143"/>
    <lineage>
        <taxon>Bacteria</taxon>
        <taxon>Bacillati</taxon>
        <taxon>Actinomycetota</taxon>
        <taxon>Actinomycetes</taxon>
        <taxon>Propionibacteriales</taxon>
        <taxon>Kribbellaceae</taxon>
        <taxon>Kribbella</taxon>
    </lineage>
</organism>
<evidence type="ECO:0000313" key="3">
    <source>
        <dbReference type="Proteomes" id="UP000555407"/>
    </source>
</evidence>
<comment type="caution">
    <text evidence="2">The sequence shown here is derived from an EMBL/GenBank/DDBJ whole genome shotgun (WGS) entry which is preliminary data.</text>
</comment>
<keyword evidence="1" id="KW-0812">Transmembrane</keyword>
<dbReference type="Proteomes" id="UP000555407">
    <property type="component" value="Unassembled WGS sequence"/>
</dbReference>
<dbReference type="AlphaFoldDB" id="A0A7X5VCL6"/>
<feature type="transmembrane region" description="Helical" evidence="1">
    <location>
        <begin position="60"/>
        <end position="79"/>
    </location>
</feature>
<keyword evidence="3" id="KW-1185">Reference proteome</keyword>
<evidence type="ECO:0000256" key="1">
    <source>
        <dbReference type="SAM" id="Phobius"/>
    </source>
</evidence>
<evidence type="ECO:0000313" key="2">
    <source>
        <dbReference type="EMBL" id="NIK58321.1"/>
    </source>
</evidence>
<dbReference type="RefSeq" id="WP_167209016.1">
    <property type="nucleotide sequence ID" value="NZ_JAASRO010000001.1"/>
</dbReference>
<keyword evidence="1" id="KW-0472">Membrane</keyword>
<feature type="transmembrane region" description="Helical" evidence="1">
    <location>
        <begin position="17"/>
        <end position="40"/>
    </location>
</feature>
<protein>
    <submittedName>
        <fullName evidence="2">Uncharacterized protein</fullName>
    </submittedName>
</protein>
<name>A0A7X5VCL6_9ACTN</name>
<keyword evidence="1" id="KW-1133">Transmembrane helix</keyword>
<proteinExistence type="predicted"/>
<accession>A0A7X5VCL6</accession>
<sequence length="194" mass="21533">MPASEITVNEWFRPWDFLWLAAGIAAITAIVWITVAVPAGDLVPLGNNSAFPKYADTHRAPLLIPLFAVLGWVGLKFACQLQSPLAARLDQHGIKLYAGTNFGLRTKIGPPRAEAPWDAIARVVLRYRPTKLLKFIPTRTTVLSFERPNGKPYGHRASVSPWSLHKIAAATTHFAPHVEVTDERYPRKPRVVTP</sequence>
<dbReference type="EMBL" id="JAASRO010000001">
    <property type="protein sequence ID" value="NIK58321.1"/>
    <property type="molecule type" value="Genomic_DNA"/>
</dbReference>
<reference evidence="2 3" key="1">
    <citation type="submission" date="2020-03" db="EMBL/GenBank/DDBJ databases">
        <title>Sequencing the genomes of 1000 actinobacteria strains.</title>
        <authorList>
            <person name="Klenk H.-P."/>
        </authorList>
    </citation>
    <scope>NUCLEOTIDE SEQUENCE [LARGE SCALE GENOMIC DNA]</scope>
    <source>
        <strain evidence="2 3">DSM 45490</strain>
    </source>
</reference>
<gene>
    <name evidence="2" type="ORF">BJY22_004038</name>
</gene>